<dbReference type="InterPro" id="IPR037066">
    <property type="entry name" value="Plug_dom_sf"/>
</dbReference>
<dbReference type="Proteomes" id="UP000291117">
    <property type="component" value="Unassembled WGS sequence"/>
</dbReference>
<comment type="caution">
    <text evidence="10">The sequence shown here is derived from an EMBL/GenBank/DDBJ whole genome shotgun (WGS) entry which is preliminary data.</text>
</comment>
<evidence type="ECO:0000256" key="5">
    <source>
        <dbReference type="ARBA" id="ARBA00023136"/>
    </source>
</evidence>
<dbReference type="Pfam" id="PF13715">
    <property type="entry name" value="CarbopepD_reg_2"/>
    <property type="match status" value="1"/>
</dbReference>
<keyword evidence="2 7" id="KW-0813">Transport</keyword>
<gene>
    <name evidence="10" type="ORF">EZ444_04085</name>
</gene>
<evidence type="ECO:0000256" key="8">
    <source>
        <dbReference type="SAM" id="SignalP"/>
    </source>
</evidence>
<evidence type="ECO:0000313" key="11">
    <source>
        <dbReference type="Proteomes" id="UP000291117"/>
    </source>
</evidence>
<evidence type="ECO:0000256" key="1">
    <source>
        <dbReference type="ARBA" id="ARBA00004571"/>
    </source>
</evidence>
<dbReference type="InterPro" id="IPR023997">
    <property type="entry name" value="TonB-dep_OMP_SusC/RagA_CS"/>
</dbReference>
<keyword evidence="6 7" id="KW-0998">Cell outer membrane</keyword>
<feature type="chain" id="PRO_5020252088" evidence="8">
    <location>
        <begin position="22"/>
        <end position="1085"/>
    </location>
</feature>
<dbReference type="Gene3D" id="2.60.40.1120">
    <property type="entry name" value="Carboxypeptidase-like, regulatory domain"/>
    <property type="match status" value="1"/>
</dbReference>
<evidence type="ECO:0000256" key="4">
    <source>
        <dbReference type="ARBA" id="ARBA00022692"/>
    </source>
</evidence>
<dbReference type="Gene3D" id="2.40.170.20">
    <property type="entry name" value="TonB-dependent receptor, beta-barrel domain"/>
    <property type="match status" value="1"/>
</dbReference>
<dbReference type="PROSITE" id="PS52016">
    <property type="entry name" value="TONB_DEPENDENT_REC_3"/>
    <property type="match status" value="1"/>
</dbReference>
<organism evidence="10 11">
    <name type="scientific">Pedobacter hiemivivus</name>
    <dbReference type="NCBI Taxonomy" id="2530454"/>
    <lineage>
        <taxon>Bacteria</taxon>
        <taxon>Pseudomonadati</taxon>
        <taxon>Bacteroidota</taxon>
        <taxon>Sphingobacteriia</taxon>
        <taxon>Sphingobacteriales</taxon>
        <taxon>Sphingobacteriaceae</taxon>
        <taxon>Pedobacter</taxon>
    </lineage>
</organism>
<dbReference type="InterPro" id="IPR039426">
    <property type="entry name" value="TonB-dep_rcpt-like"/>
</dbReference>
<comment type="similarity">
    <text evidence="7">Belongs to the TonB-dependent receptor family.</text>
</comment>
<evidence type="ECO:0000259" key="9">
    <source>
        <dbReference type="Pfam" id="PF07715"/>
    </source>
</evidence>
<reference evidence="10 11" key="1">
    <citation type="submission" date="2019-02" db="EMBL/GenBank/DDBJ databases">
        <title>Pedobacter sp. RP-3-8 sp. nov., isolated from Arctic soil.</title>
        <authorList>
            <person name="Dahal R.H."/>
        </authorList>
    </citation>
    <scope>NUCLEOTIDE SEQUENCE [LARGE SCALE GENOMIC DNA]</scope>
    <source>
        <strain evidence="10 11">RP-3-8</strain>
    </source>
</reference>
<keyword evidence="3 7" id="KW-1134">Transmembrane beta strand</keyword>
<feature type="domain" description="TonB-dependent receptor plug" evidence="9">
    <location>
        <begin position="122"/>
        <end position="236"/>
    </location>
</feature>
<feature type="signal peptide" evidence="8">
    <location>
        <begin position="1"/>
        <end position="21"/>
    </location>
</feature>
<dbReference type="OrthoDB" id="9768177at2"/>
<evidence type="ECO:0000256" key="6">
    <source>
        <dbReference type="ARBA" id="ARBA00023237"/>
    </source>
</evidence>
<dbReference type="Pfam" id="PF07715">
    <property type="entry name" value="Plug"/>
    <property type="match status" value="1"/>
</dbReference>
<dbReference type="NCBIfam" id="TIGR04057">
    <property type="entry name" value="SusC_RagA_signa"/>
    <property type="match status" value="1"/>
</dbReference>
<keyword evidence="5 7" id="KW-0472">Membrane</keyword>
<dbReference type="RefSeq" id="WP_131607454.1">
    <property type="nucleotide sequence ID" value="NZ_SJSM01000002.1"/>
</dbReference>
<protein>
    <submittedName>
        <fullName evidence="10">SusC/RagA family TonB-linked outer membrane protein</fullName>
    </submittedName>
</protein>
<name>A0A4R0NDK4_9SPHI</name>
<evidence type="ECO:0000256" key="2">
    <source>
        <dbReference type="ARBA" id="ARBA00022448"/>
    </source>
</evidence>
<keyword evidence="8" id="KW-0732">Signal</keyword>
<accession>A0A4R0NDK4</accession>
<dbReference type="SUPFAM" id="SSF56935">
    <property type="entry name" value="Porins"/>
    <property type="match status" value="1"/>
</dbReference>
<evidence type="ECO:0000256" key="3">
    <source>
        <dbReference type="ARBA" id="ARBA00022452"/>
    </source>
</evidence>
<keyword evidence="11" id="KW-1185">Reference proteome</keyword>
<dbReference type="AlphaFoldDB" id="A0A4R0NDK4"/>
<dbReference type="NCBIfam" id="TIGR04056">
    <property type="entry name" value="OMP_RagA_SusC"/>
    <property type="match status" value="1"/>
</dbReference>
<dbReference type="InterPro" id="IPR023996">
    <property type="entry name" value="TonB-dep_OMP_SusC/RagA"/>
</dbReference>
<keyword evidence="4 7" id="KW-0812">Transmembrane</keyword>
<sequence length="1085" mass="121674">MKKSILTIVMATLCLFYNAKAQQQQIILNGKITDRKGIPIPGSTIKIKDEKVTALTNTKGEFNIVSTNQTGTLQISYLGYKFIEIPFNPGKTGPFIVTLTEGQSELKEVEILSTGYQTLSREKTTGSFVQLDNKLLNRSTSTNILDRIKDVAEGVYFENRDPEQSTIPRTPNNKSLGITVRGQSTFSASKQPLIILDNFPYEGEIKNINPNDIENITILKDASAASIWGARSANGVIVITTKKGKLNQKMSINLSSNATIIHKPDLFYSRNFLDSKSYIEVEKYLYDKSYFNAQLNDLTSFPTVSPVVELMKRYDQASSEVQRAAIESQLDALKLHDVRNDFSKYVYQKAINQQYALSLRGGTSNMTYSLSVGRDDNRNNLVRNGYQRTSINSLNTYKPLKNLEITAGINYSQNTTSQNNKFAFGYYNLTGTPYSSIFPYAELADETGNAMPLLQARRASYLESTKEKGFLDWNYRPLDEINLGDDQTNITDLLLRFSAKYQLIPQLSLQVNYQNERQLITERNHQRVDTYYARNLINRFSTVNPATGVFTYNFPKGGILDLYNGNWRQNNLRGQLNYEQSFGKHELSALSGIEFLELKNEGFSRTSYGYNDQFGTSTANLNYGTSYPTNPSGSAFIPAPSGIISGNLNRNISYYAIGGYSYDHKYTLNLSARKDGANLFGADANDKFTPLWSAGLGWNLSKEPFYKLNWLSELRIRATYGYQGNTSLNGSAYLTGSYNVDSSTGASYISVITAPNPQLQWESIRNINLAMDFSIKNDILKGTIEFYQKNGKNLIQPSPLAPQTGFTTYQANTASTLTKGIDISLQSQNLSGKFKWSTSILFSAIKDKIVKYDVPRTASSILSPGFAVGKPLNALFSYKWAGLNPVNGNPRGYLKGQISEDYAAIRNNFNPDSLVYNGSRIPTVYGALRNDLSYKGFNLSVNISYRLGYVFRRTSTSLNYTDIINKDQHSDYNLRWQKPGDENMTSIPSLVYPANSNRNTFYRISEATVASGDHIRLQDIRFGYEFPLIKLKSLNISNLNLFTYANNIGIIWRRNKLGIDPSEVSSGSITYPLPFSISFGITANF</sequence>
<dbReference type="EMBL" id="SJSM01000002">
    <property type="protein sequence ID" value="TCC98471.1"/>
    <property type="molecule type" value="Genomic_DNA"/>
</dbReference>
<dbReference type="InterPro" id="IPR008969">
    <property type="entry name" value="CarboxyPept-like_regulatory"/>
</dbReference>
<comment type="subcellular location">
    <subcellularLocation>
        <location evidence="1 7">Cell outer membrane</location>
        <topology evidence="1 7">Multi-pass membrane protein</topology>
    </subcellularLocation>
</comment>
<dbReference type="GO" id="GO:0009279">
    <property type="term" value="C:cell outer membrane"/>
    <property type="evidence" value="ECO:0007669"/>
    <property type="project" value="UniProtKB-SubCell"/>
</dbReference>
<dbReference type="SUPFAM" id="SSF49464">
    <property type="entry name" value="Carboxypeptidase regulatory domain-like"/>
    <property type="match status" value="1"/>
</dbReference>
<dbReference type="InterPro" id="IPR012910">
    <property type="entry name" value="Plug_dom"/>
</dbReference>
<dbReference type="InterPro" id="IPR036942">
    <property type="entry name" value="Beta-barrel_TonB_sf"/>
</dbReference>
<evidence type="ECO:0000313" key="10">
    <source>
        <dbReference type="EMBL" id="TCC98471.1"/>
    </source>
</evidence>
<proteinExistence type="inferred from homology"/>
<evidence type="ECO:0000256" key="7">
    <source>
        <dbReference type="PROSITE-ProRule" id="PRU01360"/>
    </source>
</evidence>
<dbReference type="Gene3D" id="2.170.130.10">
    <property type="entry name" value="TonB-dependent receptor, plug domain"/>
    <property type="match status" value="1"/>
</dbReference>